<dbReference type="EMBL" id="GGEC01093338">
    <property type="protein sequence ID" value="MBX73822.1"/>
    <property type="molecule type" value="Transcribed_RNA"/>
</dbReference>
<accession>A0A2P2R3I0</accession>
<feature type="region of interest" description="Disordered" evidence="1">
    <location>
        <begin position="1"/>
        <end position="21"/>
    </location>
</feature>
<proteinExistence type="predicted"/>
<dbReference type="AlphaFoldDB" id="A0A2P2R3I0"/>
<protein>
    <submittedName>
        <fullName evidence="2">Uncharacterized protein</fullName>
    </submittedName>
</protein>
<sequence>MEKKMMRAERQNGRKLDALTV</sequence>
<reference evidence="2" key="1">
    <citation type="submission" date="2018-02" db="EMBL/GenBank/DDBJ databases">
        <title>Rhizophora mucronata_Transcriptome.</title>
        <authorList>
            <person name="Meera S.P."/>
            <person name="Sreeshan A."/>
            <person name="Augustine A."/>
        </authorList>
    </citation>
    <scope>NUCLEOTIDE SEQUENCE</scope>
    <source>
        <tissue evidence="2">Leaf</tissue>
    </source>
</reference>
<evidence type="ECO:0000256" key="1">
    <source>
        <dbReference type="SAM" id="MobiDB-lite"/>
    </source>
</evidence>
<name>A0A2P2R3I0_RHIMU</name>
<organism evidence="2">
    <name type="scientific">Rhizophora mucronata</name>
    <name type="common">Asiatic mangrove</name>
    <dbReference type="NCBI Taxonomy" id="61149"/>
    <lineage>
        <taxon>Eukaryota</taxon>
        <taxon>Viridiplantae</taxon>
        <taxon>Streptophyta</taxon>
        <taxon>Embryophyta</taxon>
        <taxon>Tracheophyta</taxon>
        <taxon>Spermatophyta</taxon>
        <taxon>Magnoliopsida</taxon>
        <taxon>eudicotyledons</taxon>
        <taxon>Gunneridae</taxon>
        <taxon>Pentapetalae</taxon>
        <taxon>rosids</taxon>
        <taxon>fabids</taxon>
        <taxon>Malpighiales</taxon>
        <taxon>Rhizophoraceae</taxon>
        <taxon>Rhizophora</taxon>
    </lineage>
</organism>
<evidence type="ECO:0000313" key="2">
    <source>
        <dbReference type="EMBL" id="MBX73822.1"/>
    </source>
</evidence>